<dbReference type="InterPro" id="IPR013320">
    <property type="entry name" value="ConA-like_dom_sf"/>
</dbReference>
<feature type="compositionally biased region" description="Low complexity" evidence="1">
    <location>
        <begin position="350"/>
        <end position="359"/>
    </location>
</feature>
<dbReference type="InterPro" id="IPR050546">
    <property type="entry name" value="Glycosyl_Hydrlase_16"/>
</dbReference>
<dbReference type="PANTHER" id="PTHR10963">
    <property type="entry name" value="GLYCOSYL HYDROLASE-RELATED"/>
    <property type="match status" value="1"/>
</dbReference>
<dbReference type="Pfam" id="PF26113">
    <property type="entry name" value="GH16_XgeA"/>
    <property type="match status" value="2"/>
</dbReference>
<comment type="caution">
    <text evidence="4">The sequence shown here is derived from an EMBL/GenBank/DDBJ whole genome shotgun (WGS) entry which is preliminary data.</text>
</comment>
<dbReference type="InterPro" id="IPR000757">
    <property type="entry name" value="Beta-glucanase-like"/>
</dbReference>
<feature type="chain" id="PRO_5045482444" description="GH16 domain-containing protein" evidence="2">
    <location>
        <begin position="18"/>
        <end position="406"/>
    </location>
</feature>
<sequence length="406" mass="42357">MLFIALISLLALPTANAKYALQSNFSGAGFFDNFNFYNSWDPTFGFVHYLDRGTADSMGLIKSSDTGPTIFGVDHTGVYDPGANLGRASVRLESVQKWTHGLWVLGGGAEPWPANGEIDIIEFPNLAGGGFAGCYTSPKKANSAGTNFNDGGGGVYAMEWTSVAIRIWFFPRGHIPPTILSNHPDPSKFGIPDANFEGGCDIDSHFKNGTLIFNIEFCGSWAGPTFVQNGCPALNVTSEWSSCNMYVAANPDAYKDSYFAVNYVHVYTTTPGTPQPSSSVLSSILPVASTSSATSGGAEGQTTTHTESLAPPTTVSSSTSSTTSSTSTSTTTTTPPPPPPASLPDPSTPASPATSSTLPVVPPPPAVASTHLPHSVLPTHVVVITHTVTAPSEEPVALVASTTFTA</sequence>
<feature type="signal peptide" evidence="2">
    <location>
        <begin position="1"/>
        <end position="17"/>
    </location>
</feature>
<evidence type="ECO:0000256" key="2">
    <source>
        <dbReference type="SAM" id="SignalP"/>
    </source>
</evidence>
<dbReference type="PANTHER" id="PTHR10963:SF24">
    <property type="entry name" value="GLYCOSIDASE C21B10.07-RELATED"/>
    <property type="match status" value="1"/>
</dbReference>
<name>A0ABR0EYU3_ZASCE</name>
<gene>
    <name evidence="4" type="ORF">PRZ48_000281</name>
</gene>
<dbReference type="SUPFAM" id="SSF49899">
    <property type="entry name" value="Concanavalin A-like lectins/glucanases"/>
    <property type="match status" value="1"/>
</dbReference>
<accession>A0ABR0EYU3</accession>
<feature type="region of interest" description="Disordered" evidence="1">
    <location>
        <begin position="290"/>
        <end position="366"/>
    </location>
</feature>
<protein>
    <recommendedName>
        <fullName evidence="3">GH16 domain-containing protein</fullName>
    </recommendedName>
</protein>
<feature type="compositionally biased region" description="Low complexity" evidence="1">
    <location>
        <begin position="290"/>
        <end position="333"/>
    </location>
</feature>
<dbReference type="EMBL" id="JAXOVC010000001">
    <property type="protein sequence ID" value="KAK4506549.1"/>
    <property type="molecule type" value="Genomic_DNA"/>
</dbReference>
<dbReference type="Proteomes" id="UP001305779">
    <property type="component" value="Unassembled WGS sequence"/>
</dbReference>
<evidence type="ECO:0000259" key="3">
    <source>
        <dbReference type="PROSITE" id="PS51762"/>
    </source>
</evidence>
<evidence type="ECO:0000313" key="5">
    <source>
        <dbReference type="Proteomes" id="UP001305779"/>
    </source>
</evidence>
<evidence type="ECO:0000313" key="4">
    <source>
        <dbReference type="EMBL" id="KAK4506549.1"/>
    </source>
</evidence>
<feature type="compositionally biased region" description="Pro residues" evidence="1">
    <location>
        <begin position="334"/>
        <end position="349"/>
    </location>
</feature>
<keyword evidence="2" id="KW-0732">Signal</keyword>
<evidence type="ECO:0000256" key="1">
    <source>
        <dbReference type="SAM" id="MobiDB-lite"/>
    </source>
</evidence>
<dbReference type="Gene3D" id="2.60.120.200">
    <property type="match status" value="2"/>
</dbReference>
<feature type="domain" description="GH16" evidence="3">
    <location>
        <begin position="12"/>
        <end position="272"/>
    </location>
</feature>
<keyword evidence="5" id="KW-1185">Reference proteome</keyword>
<dbReference type="PROSITE" id="PS51762">
    <property type="entry name" value="GH16_2"/>
    <property type="match status" value="1"/>
</dbReference>
<proteinExistence type="predicted"/>
<organism evidence="4 5">
    <name type="scientific">Zasmidium cellare</name>
    <name type="common">Wine cellar mold</name>
    <name type="synonym">Racodium cellare</name>
    <dbReference type="NCBI Taxonomy" id="395010"/>
    <lineage>
        <taxon>Eukaryota</taxon>
        <taxon>Fungi</taxon>
        <taxon>Dikarya</taxon>
        <taxon>Ascomycota</taxon>
        <taxon>Pezizomycotina</taxon>
        <taxon>Dothideomycetes</taxon>
        <taxon>Dothideomycetidae</taxon>
        <taxon>Mycosphaerellales</taxon>
        <taxon>Mycosphaerellaceae</taxon>
        <taxon>Zasmidium</taxon>
    </lineage>
</organism>
<reference evidence="4 5" key="1">
    <citation type="journal article" date="2023" name="G3 (Bethesda)">
        <title>A chromosome-level genome assembly of Zasmidium syzygii isolated from banana leaves.</title>
        <authorList>
            <person name="van Westerhoven A.C."/>
            <person name="Mehrabi R."/>
            <person name="Talebi R."/>
            <person name="Steentjes M.B.F."/>
            <person name="Corcolon B."/>
            <person name="Chong P.A."/>
            <person name="Kema G.H.J."/>
            <person name="Seidl M.F."/>
        </authorList>
    </citation>
    <scope>NUCLEOTIDE SEQUENCE [LARGE SCALE GENOMIC DNA]</scope>
    <source>
        <strain evidence="4 5">P124</strain>
    </source>
</reference>